<evidence type="ECO:0000256" key="1">
    <source>
        <dbReference type="SAM" id="Phobius"/>
    </source>
</evidence>
<accession>A0A167QK83</accession>
<protein>
    <submittedName>
        <fullName evidence="2">Uncharacterized protein</fullName>
    </submittedName>
</protein>
<dbReference type="GeneID" id="28995608"/>
<name>A0A167QK83_PHYB8</name>
<keyword evidence="3" id="KW-1185">Reference proteome</keyword>
<proteinExistence type="predicted"/>
<dbReference type="VEuPathDB" id="FungiDB:PHYBLDRAFT_162882"/>
<gene>
    <name evidence="2" type="ORF">PHYBLDRAFT_162882</name>
</gene>
<feature type="transmembrane region" description="Helical" evidence="1">
    <location>
        <begin position="21"/>
        <end position="43"/>
    </location>
</feature>
<organism evidence="2 3">
    <name type="scientific">Phycomyces blakesleeanus (strain ATCC 8743b / DSM 1359 / FGSC 10004 / NBRC 33097 / NRRL 1555)</name>
    <dbReference type="NCBI Taxonomy" id="763407"/>
    <lineage>
        <taxon>Eukaryota</taxon>
        <taxon>Fungi</taxon>
        <taxon>Fungi incertae sedis</taxon>
        <taxon>Mucoromycota</taxon>
        <taxon>Mucoromycotina</taxon>
        <taxon>Mucoromycetes</taxon>
        <taxon>Mucorales</taxon>
        <taxon>Phycomycetaceae</taxon>
        <taxon>Phycomyces</taxon>
    </lineage>
</organism>
<reference evidence="3" key="1">
    <citation type="submission" date="2015-06" db="EMBL/GenBank/DDBJ databases">
        <title>Expansion of signal transduction pathways in fungi by whole-genome duplication.</title>
        <authorList>
            <consortium name="DOE Joint Genome Institute"/>
            <person name="Corrochano L.M."/>
            <person name="Kuo A."/>
            <person name="Marcet-Houben M."/>
            <person name="Polaino S."/>
            <person name="Salamov A."/>
            <person name="Villalobos J.M."/>
            <person name="Alvarez M.I."/>
            <person name="Avalos J."/>
            <person name="Benito E.P."/>
            <person name="Benoit I."/>
            <person name="Burger G."/>
            <person name="Camino L.P."/>
            <person name="Canovas D."/>
            <person name="Cerda-Olmedo E."/>
            <person name="Cheng J.-F."/>
            <person name="Dominguez A."/>
            <person name="Elias M."/>
            <person name="Eslava A.P."/>
            <person name="Glaser F."/>
            <person name="Grimwood J."/>
            <person name="Gutierrez G."/>
            <person name="Heitman J."/>
            <person name="Henrissat B."/>
            <person name="Iturriaga E.A."/>
            <person name="Lang B.F."/>
            <person name="Lavin J.L."/>
            <person name="Lee S."/>
            <person name="Li W."/>
            <person name="Lindquist E."/>
            <person name="Lopez-Garcia S."/>
            <person name="Luque E.M."/>
            <person name="Marcos A.T."/>
            <person name="Martin J."/>
            <person name="McCluskey K."/>
            <person name="Medina H.R."/>
            <person name="Miralles-Duran A."/>
            <person name="Miyazaki A."/>
            <person name="Munoz-Torres E."/>
            <person name="Oguiza J.A."/>
            <person name="Ohm R."/>
            <person name="Olmedo M."/>
            <person name="Orejas M."/>
            <person name="Ortiz-Castellanos L."/>
            <person name="Pisabarro A.G."/>
            <person name="Rodriguez-Romero J."/>
            <person name="Ruiz-Herrera J."/>
            <person name="Ruiz-Vazquez R."/>
            <person name="Sanz C."/>
            <person name="Schackwitz W."/>
            <person name="Schmutz J."/>
            <person name="Shahriari M."/>
            <person name="Shelest E."/>
            <person name="Silva-Franco F."/>
            <person name="Soanes D."/>
            <person name="Syed K."/>
            <person name="Tagua V.G."/>
            <person name="Talbot N.J."/>
            <person name="Thon M."/>
            <person name="De vries R.P."/>
            <person name="Wiebenga A."/>
            <person name="Yadav J.S."/>
            <person name="Braun E.L."/>
            <person name="Baker S."/>
            <person name="Garre V."/>
            <person name="Horwitz B."/>
            <person name="Torres-Martinez S."/>
            <person name="Idnurm A."/>
            <person name="Herrera-Estrella A."/>
            <person name="Gabaldon T."/>
            <person name="Grigoriev I.V."/>
        </authorList>
    </citation>
    <scope>NUCLEOTIDE SEQUENCE [LARGE SCALE GENOMIC DNA]</scope>
    <source>
        <strain evidence="3">NRRL 1555(-)</strain>
    </source>
</reference>
<evidence type="ECO:0000313" key="2">
    <source>
        <dbReference type="EMBL" id="OAD79828.1"/>
    </source>
</evidence>
<dbReference type="InParanoid" id="A0A167QK83"/>
<dbReference type="EMBL" id="KV440972">
    <property type="protein sequence ID" value="OAD79828.1"/>
    <property type="molecule type" value="Genomic_DNA"/>
</dbReference>
<dbReference type="AlphaFoldDB" id="A0A167QK83"/>
<evidence type="ECO:0000313" key="3">
    <source>
        <dbReference type="Proteomes" id="UP000077315"/>
    </source>
</evidence>
<keyword evidence="1" id="KW-0472">Membrane</keyword>
<dbReference type="Proteomes" id="UP000077315">
    <property type="component" value="Unassembled WGS sequence"/>
</dbReference>
<keyword evidence="1" id="KW-1133">Transmembrane helix</keyword>
<dbReference type="RefSeq" id="XP_018297868.1">
    <property type="nucleotide sequence ID" value="XM_018434702.1"/>
</dbReference>
<sequence length="288" mass="33497">MDHSSLSMQRFIGLKRQGLMNLFMMSFPLVYNFFALAQLWRLYTTIKSFLTKVPYQKDFKLACNNGQLLLVISSYQPDRRDPDTLYSKPRLFFKCIYFFIQRSLKERLHYGKQNGDRCFKTIRVSEAKGSSNNCGVPSFPDYLKGPSQLPLTIMSNRSSKIKFKTYIRIQQAVAEIQRFHKKPLLRLGLQDLVPRSKKKTALIKSIERKLLQMQTEDLHVYIFDEFLYSSFLQIKSSNCAPCIVCFTVDILLGTHPIDGVFVNKFTASLIRSIFDKLVYLTSTLRDTE</sequence>
<keyword evidence="1" id="KW-0812">Transmembrane</keyword>